<proteinExistence type="predicted"/>
<feature type="region of interest" description="Disordered" evidence="1">
    <location>
        <begin position="13"/>
        <end position="41"/>
    </location>
</feature>
<feature type="compositionally biased region" description="Basic and acidic residues" evidence="1">
    <location>
        <begin position="19"/>
        <end position="30"/>
    </location>
</feature>
<gene>
    <name evidence="2" type="ORF">SISSUDRAFT_1033595</name>
</gene>
<accession>A0A166D745</accession>
<evidence type="ECO:0000313" key="3">
    <source>
        <dbReference type="Proteomes" id="UP000076798"/>
    </source>
</evidence>
<dbReference type="AlphaFoldDB" id="A0A166D745"/>
<name>A0A166D745_9AGAM</name>
<dbReference type="EMBL" id="KV428068">
    <property type="protein sequence ID" value="KZT38206.1"/>
    <property type="molecule type" value="Genomic_DNA"/>
</dbReference>
<protein>
    <submittedName>
        <fullName evidence="2">Uncharacterized protein</fullName>
    </submittedName>
</protein>
<feature type="region of interest" description="Disordered" evidence="1">
    <location>
        <begin position="180"/>
        <end position="217"/>
    </location>
</feature>
<organism evidence="2 3">
    <name type="scientific">Sistotremastrum suecicum HHB10207 ss-3</name>
    <dbReference type="NCBI Taxonomy" id="1314776"/>
    <lineage>
        <taxon>Eukaryota</taxon>
        <taxon>Fungi</taxon>
        <taxon>Dikarya</taxon>
        <taxon>Basidiomycota</taxon>
        <taxon>Agaricomycotina</taxon>
        <taxon>Agaricomycetes</taxon>
        <taxon>Sistotremastrales</taxon>
        <taxon>Sistotremastraceae</taxon>
        <taxon>Sistotremastrum</taxon>
    </lineage>
</organism>
<reference evidence="2 3" key="1">
    <citation type="journal article" date="2016" name="Mol. Biol. Evol.">
        <title>Comparative Genomics of Early-Diverging Mushroom-Forming Fungi Provides Insights into the Origins of Lignocellulose Decay Capabilities.</title>
        <authorList>
            <person name="Nagy L.G."/>
            <person name="Riley R."/>
            <person name="Tritt A."/>
            <person name="Adam C."/>
            <person name="Daum C."/>
            <person name="Floudas D."/>
            <person name="Sun H."/>
            <person name="Yadav J.S."/>
            <person name="Pangilinan J."/>
            <person name="Larsson K.H."/>
            <person name="Matsuura K."/>
            <person name="Barry K."/>
            <person name="Labutti K."/>
            <person name="Kuo R."/>
            <person name="Ohm R.A."/>
            <person name="Bhattacharya S.S."/>
            <person name="Shirouzu T."/>
            <person name="Yoshinaga Y."/>
            <person name="Martin F.M."/>
            <person name="Grigoriev I.V."/>
            <person name="Hibbett D.S."/>
        </authorList>
    </citation>
    <scope>NUCLEOTIDE SEQUENCE [LARGE SCALE GENOMIC DNA]</scope>
    <source>
        <strain evidence="2 3">HHB10207 ss-3</strain>
    </source>
</reference>
<evidence type="ECO:0000313" key="2">
    <source>
        <dbReference type="EMBL" id="KZT38206.1"/>
    </source>
</evidence>
<dbReference type="Proteomes" id="UP000076798">
    <property type="component" value="Unassembled WGS sequence"/>
</dbReference>
<keyword evidence="3" id="KW-1185">Reference proteome</keyword>
<evidence type="ECO:0000256" key="1">
    <source>
        <dbReference type="SAM" id="MobiDB-lite"/>
    </source>
</evidence>
<sequence length="347" mass="38944">MGWNLRNFFSKVNTSLPKPDPRPPFHDASQRRRLRKPTVTAAQTTHTNTLFSTFFVDSSADASGNRYRSSLVFEEGPFGPIPPMNDLPGTGEYRVRKAYPRVDNSVPPFSAPPAVTSHRPHVLTRKPRTRFVSMPAPQRDYPNLDDEAGYWPTDPPRPNAQTLRHRPPIPTTADLDGMRRRAMSHPPSSWNEQTLHKASGPRTVGERRPLRTFSNDPRRIGTINRQFRIYDGTLMADGAGYVDTVRVTNRALVKYFQTLQLPHPATEVQSSLFGELRLDRALQIGVVKGLASDPGILQAMEIAFLVISLLTMFEINPGFASLMEQEILPDLVLKSGTEKRANDVLLI</sequence>